<dbReference type="PANTHER" id="PTHR41307">
    <property type="entry name" value="MEMBRANE PROTEIN-RELATED"/>
    <property type="match status" value="1"/>
</dbReference>
<keyword evidence="1" id="KW-0472">Membrane</keyword>
<organism evidence="3 4">
    <name type="scientific">Jeotgalibacillus alimentarius</name>
    <dbReference type="NCBI Taxonomy" id="135826"/>
    <lineage>
        <taxon>Bacteria</taxon>
        <taxon>Bacillati</taxon>
        <taxon>Bacillota</taxon>
        <taxon>Bacilli</taxon>
        <taxon>Bacillales</taxon>
        <taxon>Caryophanaceae</taxon>
        <taxon>Jeotgalibacillus</taxon>
    </lineage>
</organism>
<protein>
    <recommendedName>
        <fullName evidence="2">HAAS transmembrane region domain-containing protein</fullName>
    </recommendedName>
</protein>
<dbReference type="EMBL" id="JXRQ01000015">
    <property type="protein sequence ID" value="KIL51747.1"/>
    <property type="molecule type" value="Genomic_DNA"/>
</dbReference>
<dbReference type="Pfam" id="PF08006">
    <property type="entry name" value="HAAS_TM"/>
    <property type="match status" value="1"/>
</dbReference>
<dbReference type="AlphaFoldDB" id="A0A0C2VS43"/>
<feature type="transmembrane region" description="Helical" evidence="1">
    <location>
        <begin position="173"/>
        <end position="191"/>
    </location>
</feature>
<keyword evidence="1" id="KW-1133">Transmembrane helix</keyword>
<evidence type="ECO:0000256" key="1">
    <source>
        <dbReference type="SAM" id="Phobius"/>
    </source>
</evidence>
<feature type="domain" description="HAAS transmembrane region" evidence="2">
    <location>
        <begin position="90"/>
        <end position="204"/>
    </location>
</feature>
<evidence type="ECO:0000259" key="2">
    <source>
        <dbReference type="Pfam" id="PF08006"/>
    </source>
</evidence>
<feature type="transmembrane region" description="Helical" evidence="1">
    <location>
        <begin position="222"/>
        <end position="242"/>
    </location>
</feature>
<dbReference type="InterPro" id="IPR012963">
    <property type="entry name" value="HAAS_TM"/>
</dbReference>
<reference evidence="3 4" key="1">
    <citation type="submission" date="2015-01" db="EMBL/GenBank/DDBJ databases">
        <title>Genome sequence of Jeotgalibacillus alimentarius.</title>
        <authorList>
            <person name="Goh K.M."/>
            <person name="Chan K.-G."/>
            <person name="Yaakop A.S."/>
            <person name="Ee R."/>
            <person name="Gan H.M."/>
            <person name="Chan C.S."/>
        </authorList>
    </citation>
    <scope>NUCLEOTIDE SEQUENCE [LARGE SCALE GENOMIC DNA]</scope>
    <source>
        <strain evidence="3 4">YKJ-13</strain>
    </source>
</reference>
<comment type="caution">
    <text evidence="3">The sequence shown here is derived from an EMBL/GenBank/DDBJ whole genome shotgun (WGS) entry which is preliminary data.</text>
</comment>
<dbReference type="SUPFAM" id="SSF158560">
    <property type="entry name" value="BH3980-like"/>
    <property type="match status" value="1"/>
</dbReference>
<dbReference type="PANTHER" id="PTHR41307:SF1">
    <property type="entry name" value="MEMBRANE PROTEIN"/>
    <property type="match status" value="1"/>
</dbReference>
<proteinExistence type="predicted"/>
<dbReference type="STRING" id="135826.KP77_12590"/>
<gene>
    <name evidence="3" type="ORF">KP77_12590</name>
</gene>
<accession>A0A0C2VS43</accession>
<feature type="transmembrane region" description="Helical" evidence="1">
    <location>
        <begin position="141"/>
        <end position="161"/>
    </location>
</feature>
<feature type="transmembrane region" description="Helical" evidence="1">
    <location>
        <begin position="79"/>
        <end position="97"/>
    </location>
</feature>
<feature type="transmembrane region" description="Helical" evidence="1">
    <location>
        <begin position="103"/>
        <end position="129"/>
    </location>
</feature>
<dbReference type="Gene3D" id="1.10.1900.10">
    <property type="entry name" value="c-terminal domain of poly(a) binding protein"/>
    <property type="match status" value="1"/>
</dbReference>
<sequence length="255" mass="28826">MPELSKESRRFIDDLRLYLFSSGKKEEEIREIAEELEAHLEEAERNGKPIEQVVGASPKEYMEMISNEMEFDKKAWMKYIPVIIFGAISFTIIGQLVEDMRLSYSYAILGGSALVSILFVIMIFGAFKYMAARQMSRVKEFLIILPPVFIMMTLFGALVFWDMTTDLPGFELGVMPSMIVGAVTVAILMWVSIWAKTAVLLVMLSAIHVPELLLKLTTLDVTISLIINLVAMYLIIGIYMYFSFKKMKKADAAAG</sequence>
<dbReference type="PATRIC" id="fig|135826.4.peg.1254"/>
<evidence type="ECO:0000313" key="3">
    <source>
        <dbReference type="EMBL" id="KIL51747.1"/>
    </source>
</evidence>
<dbReference type="Proteomes" id="UP000031950">
    <property type="component" value="Unassembled WGS sequence"/>
</dbReference>
<keyword evidence="1" id="KW-0812">Transmembrane</keyword>
<name>A0A0C2VS43_9BACL</name>
<keyword evidence="4" id="KW-1185">Reference proteome</keyword>
<evidence type="ECO:0000313" key="4">
    <source>
        <dbReference type="Proteomes" id="UP000031950"/>
    </source>
</evidence>